<proteinExistence type="predicted"/>
<feature type="compositionally biased region" description="Basic and acidic residues" evidence="1">
    <location>
        <begin position="133"/>
        <end position="145"/>
    </location>
</feature>
<dbReference type="AlphaFoldDB" id="A0A8W7P423"/>
<reference evidence="2" key="1">
    <citation type="submission" date="2022-08" db="UniProtKB">
        <authorList>
            <consortium name="EnsemblMetazoa"/>
        </authorList>
    </citation>
    <scope>IDENTIFICATION</scope>
</reference>
<evidence type="ECO:0000256" key="1">
    <source>
        <dbReference type="SAM" id="MobiDB-lite"/>
    </source>
</evidence>
<protein>
    <submittedName>
        <fullName evidence="2">Uncharacterized protein</fullName>
    </submittedName>
</protein>
<evidence type="ECO:0000313" key="2">
    <source>
        <dbReference type="EnsemblMetazoa" id="ACOM025161-PA.1"/>
    </source>
</evidence>
<dbReference type="Proteomes" id="UP000075882">
    <property type="component" value="Unassembled WGS sequence"/>
</dbReference>
<name>A0A8W7P423_ANOCL</name>
<organism evidence="2">
    <name type="scientific">Anopheles coluzzii</name>
    <name type="common">African malaria mosquito</name>
    <dbReference type="NCBI Taxonomy" id="1518534"/>
    <lineage>
        <taxon>Eukaryota</taxon>
        <taxon>Metazoa</taxon>
        <taxon>Ecdysozoa</taxon>
        <taxon>Arthropoda</taxon>
        <taxon>Hexapoda</taxon>
        <taxon>Insecta</taxon>
        <taxon>Pterygota</taxon>
        <taxon>Neoptera</taxon>
        <taxon>Endopterygota</taxon>
        <taxon>Diptera</taxon>
        <taxon>Nematocera</taxon>
        <taxon>Culicoidea</taxon>
        <taxon>Culicidae</taxon>
        <taxon>Anophelinae</taxon>
        <taxon>Anopheles</taxon>
    </lineage>
</organism>
<accession>A0A8W7P423</accession>
<dbReference type="EnsemblMetazoa" id="ACOM025161-RA">
    <property type="protein sequence ID" value="ACOM025161-PA.1"/>
    <property type="gene ID" value="ACOM025161"/>
</dbReference>
<sequence>MRSLEIYGVVLSTWNPCGTARLIKSPLRKAVTLQGELSERERINEDDDDDCSRNVVWQKENSRTLGLQSAIAAAACGTILPKTVRPWHAERKTVPKTGSDESCMATLGELLMLLLLLLLLLLPGWSNASQGKNVERSDEKAPDKKASKKTHSTS</sequence>
<feature type="region of interest" description="Disordered" evidence="1">
    <location>
        <begin position="129"/>
        <end position="154"/>
    </location>
</feature>